<feature type="domain" description="RagB/SusD" evidence="7">
    <location>
        <begin position="347"/>
        <end position="477"/>
    </location>
</feature>
<evidence type="ECO:0000313" key="9">
    <source>
        <dbReference type="EMBL" id="RAJ00497.1"/>
    </source>
</evidence>
<dbReference type="Pfam" id="PF07980">
    <property type="entry name" value="SusD_RagB"/>
    <property type="match status" value="1"/>
</dbReference>
<evidence type="ECO:0000256" key="3">
    <source>
        <dbReference type="ARBA" id="ARBA00022729"/>
    </source>
</evidence>
<evidence type="ECO:0000259" key="8">
    <source>
        <dbReference type="Pfam" id="PF14322"/>
    </source>
</evidence>
<dbReference type="Gene3D" id="2.20.20.130">
    <property type="match status" value="1"/>
</dbReference>
<gene>
    <name evidence="9" type="ORF">LX64_04204</name>
</gene>
<evidence type="ECO:0000256" key="6">
    <source>
        <dbReference type="SAM" id="SignalP"/>
    </source>
</evidence>
<comment type="subcellular location">
    <subcellularLocation>
        <location evidence="1">Cell outer membrane</location>
    </subcellularLocation>
</comment>
<keyword evidence="3 6" id="KW-0732">Signal</keyword>
<dbReference type="RefSeq" id="WP_111599608.1">
    <property type="nucleotide sequence ID" value="NZ_QLLL01000008.1"/>
</dbReference>
<dbReference type="Gene3D" id="1.25.40.390">
    <property type="match status" value="1"/>
</dbReference>
<accession>A0A327QFN7</accession>
<dbReference type="InterPro" id="IPR011990">
    <property type="entry name" value="TPR-like_helical_dom_sf"/>
</dbReference>
<dbReference type="EMBL" id="QLLL01000008">
    <property type="protein sequence ID" value="RAJ00497.1"/>
    <property type="molecule type" value="Genomic_DNA"/>
</dbReference>
<proteinExistence type="inferred from homology"/>
<dbReference type="Pfam" id="PF14322">
    <property type="entry name" value="SusD-like_3"/>
    <property type="match status" value="1"/>
</dbReference>
<evidence type="ECO:0000259" key="7">
    <source>
        <dbReference type="Pfam" id="PF07980"/>
    </source>
</evidence>
<comment type="similarity">
    <text evidence="2">Belongs to the SusD family.</text>
</comment>
<evidence type="ECO:0000313" key="10">
    <source>
        <dbReference type="Proteomes" id="UP000249547"/>
    </source>
</evidence>
<keyword evidence="10" id="KW-1185">Reference proteome</keyword>
<evidence type="ECO:0000256" key="5">
    <source>
        <dbReference type="ARBA" id="ARBA00023237"/>
    </source>
</evidence>
<dbReference type="PROSITE" id="PS51257">
    <property type="entry name" value="PROKAR_LIPOPROTEIN"/>
    <property type="match status" value="1"/>
</dbReference>
<dbReference type="OrthoDB" id="1080118at2"/>
<dbReference type="InterPro" id="IPR012944">
    <property type="entry name" value="SusD_RagB_dom"/>
</dbReference>
<dbReference type="AlphaFoldDB" id="A0A327QFN7"/>
<keyword evidence="4" id="KW-0472">Membrane</keyword>
<dbReference type="InterPro" id="IPR033985">
    <property type="entry name" value="SusD-like_N"/>
</dbReference>
<keyword evidence="5" id="KW-0998">Cell outer membrane</keyword>
<feature type="signal peptide" evidence="6">
    <location>
        <begin position="1"/>
        <end position="20"/>
    </location>
</feature>
<protein>
    <submittedName>
        <fullName evidence="9">SusD-like starch-binding protein associating with outer membrane</fullName>
    </submittedName>
</protein>
<comment type="caution">
    <text evidence="9">The sequence shown here is derived from an EMBL/GenBank/DDBJ whole genome shotgun (WGS) entry which is preliminary data.</text>
</comment>
<name>A0A327QFN7_9BACT</name>
<organism evidence="9 10">
    <name type="scientific">Chitinophaga skermanii</name>
    <dbReference type="NCBI Taxonomy" id="331697"/>
    <lineage>
        <taxon>Bacteria</taxon>
        <taxon>Pseudomonadati</taxon>
        <taxon>Bacteroidota</taxon>
        <taxon>Chitinophagia</taxon>
        <taxon>Chitinophagales</taxon>
        <taxon>Chitinophagaceae</taxon>
        <taxon>Chitinophaga</taxon>
    </lineage>
</organism>
<dbReference type="CDD" id="cd08977">
    <property type="entry name" value="SusD"/>
    <property type="match status" value="1"/>
</dbReference>
<evidence type="ECO:0000256" key="2">
    <source>
        <dbReference type="ARBA" id="ARBA00006275"/>
    </source>
</evidence>
<dbReference type="Proteomes" id="UP000249547">
    <property type="component" value="Unassembled WGS sequence"/>
</dbReference>
<feature type="domain" description="SusD-like N-terminal" evidence="8">
    <location>
        <begin position="22"/>
        <end position="215"/>
    </location>
</feature>
<sequence>MKKLLYICTLSGLFLTTACSKDFLDTNPQQNTDADMVIKDIASTRAAINGIYSLMQNLNNYGRTTILLPDIMSDNAFISKKNQNRYLSYDQYITTESESYAAGQWNQLYRVIANTNLLIAKAEANTYPSSDSAEVQHIIGEAYALRALAHFNLVRFYALPYNATPTADHLGVPVVTKNATSKEGIISPKRNTVKEVYTQIISDFNTAMQRMPRTPVGFKASMRGKMGYYGTKALLARVQLYREDYVAADSLANDVITKGGFALITRDKLIDDSKKQNSTESIFEIQFNTLDNLGSDALVNIYWQSGSYGDALSTEDLFNAYTATDIRKTFITKGKRSGGENPAWLVTKYTNNTNFEEPSRVIRLAEVYLIRAEARAHTGKEALALADLNTIAARGDDKLVPYDVVGTALTDAILNERRKELAFEGHRLFDLTRTKKSFTKYRSATTIAINYPNGRTILPIPQAEMKANTNMEQNDAYKPN</sequence>
<feature type="chain" id="PRO_5016408718" evidence="6">
    <location>
        <begin position="21"/>
        <end position="480"/>
    </location>
</feature>
<dbReference type="SUPFAM" id="SSF48452">
    <property type="entry name" value="TPR-like"/>
    <property type="match status" value="1"/>
</dbReference>
<reference evidence="9 10" key="1">
    <citation type="submission" date="2018-06" db="EMBL/GenBank/DDBJ databases">
        <title>Genomic Encyclopedia of Archaeal and Bacterial Type Strains, Phase II (KMG-II): from individual species to whole genera.</title>
        <authorList>
            <person name="Goeker M."/>
        </authorList>
    </citation>
    <scope>NUCLEOTIDE SEQUENCE [LARGE SCALE GENOMIC DNA]</scope>
    <source>
        <strain evidence="9 10">DSM 23857</strain>
    </source>
</reference>
<dbReference type="GO" id="GO:0009279">
    <property type="term" value="C:cell outer membrane"/>
    <property type="evidence" value="ECO:0007669"/>
    <property type="project" value="UniProtKB-SubCell"/>
</dbReference>
<evidence type="ECO:0000256" key="4">
    <source>
        <dbReference type="ARBA" id="ARBA00023136"/>
    </source>
</evidence>
<evidence type="ECO:0000256" key="1">
    <source>
        <dbReference type="ARBA" id="ARBA00004442"/>
    </source>
</evidence>
<dbReference type="Gene3D" id="1.25.40.900">
    <property type="match status" value="1"/>
</dbReference>